<dbReference type="InterPro" id="IPR036047">
    <property type="entry name" value="F-box-like_dom_sf"/>
</dbReference>
<feature type="domain" description="KIB1-4 beta-propeller" evidence="3">
    <location>
        <begin position="79"/>
        <end position="369"/>
    </location>
</feature>
<name>A0A6P5TCH7_PRUAV</name>
<dbReference type="AlphaFoldDB" id="A0A6P5TCH7"/>
<dbReference type="Pfam" id="PF00646">
    <property type="entry name" value="F-box"/>
    <property type="match status" value="1"/>
</dbReference>
<dbReference type="Proteomes" id="UP000515124">
    <property type="component" value="Unplaced"/>
</dbReference>
<evidence type="ECO:0000256" key="1">
    <source>
        <dbReference type="SAM" id="MobiDB-lite"/>
    </source>
</evidence>
<evidence type="ECO:0000259" key="3">
    <source>
        <dbReference type="Pfam" id="PF03478"/>
    </source>
</evidence>
<protein>
    <submittedName>
        <fullName evidence="5">F-box protein At4g17565</fullName>
    </submittedName>
</protein>
<feature type="region of interest" description="Disordered" evidence="1">
    <location>
        <begin position="46"/>
        <end position="72"/>
    </location>
</feature>
<dbReference type="SUPFAM" id="SSF81383">
    <property type="entry name" value="F-box domain"/>
    <property type="match status" value="1"/>
</dbReference>
<dbReference type="PANTHER" id="PTHR44259">
    <property type="entry name" value="OS07G0183000 PROTEIN-RELATED"/>
    <property type="match status" value="1"/>
</dbReference>
<keyword evidence="4" id="KW-1185">Reference proteome</keyword>
<sequence>MMANWSELQPELLQLIMNNLSFVNILRFRAVCSSWNHAAKSCATSSCPPPRTPSTPWLMLPSSSEENDQNNPASGARCFYSLEEQKVYTIKSSFQDFDHAAAWCVGSSHGWLVINSKANLHLLNPISPRKIQLPLMCHIAKAVLSSDPTRDNNFAVVVIYDFLQSKLAFYKHGEDSRIRWTDLNGVHREYCDVIFHSEQLFALAGDGSVEVWEFNKSFPIKTIDLPQPFAEIEKADIMQDFSIYKYSTQKYLVESLGEILYVGRVIGTFINHEGIAVVQEDLPEGFDVVFSYRTLRFYILKLNITAKKCKKVESSLRNRALFLGGNQSMSVSTRDFPELEESSIYFTDDRWRDINFQFDCDGHDNGVYNIGNKVVKPFDQLDKWKMYTPPFWIVPNPR</sequence>
<dbReference type="RefSeq" id="XP_021824755.1">
    <property type="nucleotide sequence ID" value="XM_021969063.1"/>
</dbReference>
<dbReference type="KEGG" id="pavi:110765821"/>
<accession>A0A6P5TCH7</accession>
<reference evidence="5" key="1">
    <citation type="submission" date="2025-08" db="UniProtKB">
        <authorList>
            <consortium name="RefSeq"/>
        </authorList>
    </citation>
    <scope>IDENTIFICATION</scope>
</reference>
<dbReference type="InterPro" id="IPR050942">
    <property type="entry name" value="F-box_BR-signaling"/>
</dbReference>
<evidence type="ECO:0000259" key="2">
    <source>
        <dbReference type="Pfam" id="PF00646"/>
    </source>
</evidence>
<organism evidence="4 5">
    <name type="scientific">Prunus avium</name>
    <name type="common">Cherry</name>
    <name type="synonym">Cerasus avium</name>
    <dbReference type="NCBI Taxonomy" id="42229"/>
    <lineage>
        <taxon>Eukaryota</taxon>
        <taxon>Viridiplantae</taxon>
        <taxon>Streptophyta</taxon>
        <taxon>Embryophyta</taxon>
        <taxon>Tracheophyta</taxon>
        <taxon>Spermatophyta</taxon>
        <taxon>Magnoliopsida</taxon>
        <taxon>eudicotyledons</taxon>
        <taxon>Gunneridae</taxon>
        <taxon>Pentapetalae</taxon>
        <taxon>rosids</taxon>
        <taxon>fabids</taxon>
        <taxon>Rosales</taxon>
        <taxon>Rosaceae</taxon>
        <taxon>Amygdaloideae</taxon>
        <taxon>Amygdaleae</taxon>
        <taxon>Prunus</taxon>
    </lineage>
</organism>
<dbReference type="InterPro" id="IPR001810">
    <property type="entry name" value="F-box_dom"/>
</dbReference>
<dbReference type="PANTHER" id="PTHR44259:SF15">
    <property type="entry name" value="F-BOX PROTEIN KIB2-RELATED"/>
    <property type="match status" value="1"/>
</dbReference>
<evidence type="ECO:0000313" key="5">
    <source>
        <dbReference type="RefSeq" id="XP_021824755.1"/>
    </source>
</evidence>
<dbReference type="Pfam" id="PF03478">
    <property type="entry name" value="Beta-prop_KIB1-4"/>
    <property type="match status" value="1"/>
</dbReference>
<gene>
    <name evidence="5" type="primary">LOC110765821</name>
</gene>
<dbReference type="InterPro" id="IPR005174">
    <property type="entry name" value="KIB1-4_b-propeller"/>
</dbReference>
<feature type="domain" description="F-box" evidence="2">
    <location>
        <begin position="5"/>
        <end position="42"/>
    </location>
</feature>
<proteinExistence type="predicted"/>
<evidence type="ECO:0000313" key="4">
    <source>
        <dbReference type="Proteomes" id="UP000515124"/>
    </source>
</evidence>
<dbReference type="GeneID" id="110765821"/>
<dbReference type="Gene3D" id="1.20.1280.50">
    <property type="match status" value="1"/>
</dbReference>
<feature type="compositionally biased region" description="Polar residues" evidence="1">
    <location>
        <begin position="61"/>
        <end position="72"/>
    </location>
</feature>